<dbReference type="Pfam" id="PF16010">
    <property type="entry name" value="CDH-cyt"/>
    <property type="match status" value="1"/>
</dbReference>
<keyword evidence="4" id="KW-0249">Electron transport</keyword>
<evidence type="ECO:0000256" key="7">
    <source>
        <dbReference type="SAM" id="MobiDB-lite"/>
    </source>
</evidence>
<evidence type="ECO:0000256" key="1">
    <source>
        <dbReference type="ARBA" id="ARBA00004370"/>
    </source>
</evidence>
<dbReference type="Gene3D" id="2.60.40.1210">
    <property type="entry name" value="Cellobiose dehydrogenase, cytochrome domain"/>
    <property type="match status" value="1"/>
</dbReference>
<evidence type="ECO:0000313" key="12">
    <source>
        <dbReference type="Proteomes" id="UP001172684"/>
    </source>
</evidence>
<dbReference type="PROSITE" id="PS50939">
    <property type="entry name" value="CYTOCHROME_B561"/>
    <property type="match status" value="1"/>
</dbReference>
<feature type="compositionally biased region" description="Low complexity" evidence="7">
    <location>
        <begin position="283"/>
        <end position="299"/>
    </location>
</feature>
<dbReference type="Gene3D" id="1.20.120.1770">
    <property type="match status" value="1"/>
</dbReference>
<feature type="region of interest" description="Disordered" evidence="7">
    <location>
        <begin position="201"/>
        <end position="299"/>
    </location>
</feature>
<feature type="domain" description="Cytochrome b561" evidence="10">
    <location>
        <begin position="285"/>
        <end position="475"/>
    </location>
</feature>
<feature type="transmembrane region" description="Helical" evidence="8">
    <location>
        <begin position="422"/>
        <end position="443"/>
    </location>
</feature>
<dbReference type="CDD" id="cd09630">
    <property type="entry name" value="CDH_like_cytochrome"/>
    <property type="match status" value="1"/>
</dbReference>
<feature type="compositionally biased region" description="Low complexity" evidence="7">
    <location>
        <begin position="222"/>
        <end position="244"/>
    </location>
</feature>
<dbReference type="PANTHER" id="PTHR47797">
    <property type="entry name" value="DEHYDROGENASE, PUTATIVE (AFU_ORTHOLOGUE AFUA_8G05805)-RELATED"/>
    <property type="match status" value="1"/>
</dbReference>
<comment type="subcellular location">
    <subcellularLocation>
        <location evidence="1">Membrane</location>
    </subcellularLocation>
</comment>
<feature type="chain" id="PRO_5045671590" description="Cytochrome b561 domain-containing protein" evidence="9">
    <location>
        <begin position="19"/>
        <end position="509"/>
    </location>
</feature>
<keyword evidence="6 8" id="KW-0472">Membrane</keyword>
<feature type="transmembrane region" description="Helical" evidence="8">
    <location>
        <begin position="316"/>
        <end position="335"/>
    </location>
</feature>
<accession>A0ABQ9NMR2</accession>
<feature type="compositionally biased region" description="Polar residues" evidence="7">
    <location>
        <begin position="211"/>
        <end position="221"/>
    </location>
</feature>
<keyword evidence="2" id="KW-0813">Transport</keyword>
<dbReference type="CDD" id="cd08760">
    <property type="entry name" value="Cyt_b561_FRRS1_like"/>
    <property type="match status" value="1"/>
</dbReference>
<evidence type="ECO:0000256" key="5">
    <source>
        <dbReference type="ARBA" id="ARBA00022989"/>
    </source>
</evidence>
<dbReference type="EMBL" id="JAPDRL010000076">
    <property type="protein sequence ID" value="KAJ9659368.1"/>
    <property type="molecule type" value="Genomic_DNA"/>
</dbReference>
<dbReference type="SMART" id="SM00664">
    <property type="entry name" value="DoH"/>
    <property type="match status" value="1"/>
</dbReference>
<feature type="transmembrane region" description="Helical" evidence="8">
    <location>
        <begin position="347"/>
        <end position="372"/>
    </location>
</feature>
<evidence type="ECO:0000256" key="4">
    <source>
        <dbReference type="ARBA" id="ARBA00022982"/>
    </source>
</evidence>
<reference evidence="11" key="1">
    <citation type="submission" date="2022-10" db="EMBL/GenBank/DDBJ databases">
        <title>Culturing micro-colonial fungi from biological soil crusts in the Mojave desert and describing Neophaeococcomyces mojavensis, and introducing the new genera and species Taxawa tesnikishii.</title>
        <authorList>
            <person name="Kurbessoian T."/>
            <person name="Stajich J.E."/>
        </authorList>
    </citation>
    <scope>NUCLEOTIDE SEQUENCE</scope>
    <source>
        <strain evidence="11">TK_1</strain>
    </source>
</reference>
<evidence type="ECO:0000256" key="3">
    <source>
        <dbReference type="ARBA" id="ARBA00022692"/>
    </source>
</evidence>
<dbReference type="InterPro" id="IPR006593">
    <property type="entry name" value="Cyt_b561/ferric_Rdtase_TM"/>
</dbReference>
<name>A0ABQ9NMR2_9PEZI</name>
<evidence type="ECO:0000259" key="10">
    <source>
        <dbReference type="PROSITE" id="PS50939"/>
    </source>
</evidence>
<dbReference type="SUPFAM" id="SSF49344">
    <property type="entry name" value="CBD9-like"/>
    <property type="match status" value="1"/>
</dbReference>
<keyword evidence="5 8" id="KW-1133">Transmembrane helix</keyword>
<dbReference type="InterPro" id="IPR015920">
    <property type="entry name" value="Cellobiose_DH-like_cyt"/>
</dbReference>
<feature type="transmembrane region" description="Helical" evidence="8">
    <location>
        <begin position="449"/>
        <end position="469"/>
    </location>
</feature>
<sequence length="509" mass="53945">MRAHAAAALLGFASAAYAQVATTCPQDGVCFGLNIPENTASSGNGDIFFQISAPTTYSWVALGQGSGMSGSNIFVIYTSASGNNVTLSPRLGQGHRMPNYNSAAQVTLLEGSGVTDGVMTANVRCSNCNSWNGGDMDFTSSSGGWIWANQQGSPLNSDDTSESIVQHRSQGGFAFDFSTAKGGNGVNPFADSGVTVASASAGSTASCTPRPRTSSATQTTGPSAVTAASTAWPSAWPSEWAGSWTSNIPGSWRTAWPTAAPSGWTKRDMDDEEEGNYCDDDSTSTTTTTNSGANSGNSNGAFSFQSGEMQRRRNMLIAHGVLASLAFVIFFPAGAISIRVFSFPGLVWFHAAMQAFAYLVYIVAFGLGVYIATTMRLIDAYHPVIGIVLFILLFFQPILGILHHAMFKKYKRRTFWSYAHLWLGRIIITLGIINGGLGLLLANNSPSGAVAYGVIAAIVWLVYVAAAVYGEMKKARSAPPKYSERMGSDEGSPMRDMSGQPREYYGAPK</sequence>
<keyword evidence="3 8" id="KW-0812">Transmembrane</keyword>
<evidence type="ECO:0000256" key="9">
    <source>
        <dbReference type="SAM" id="SignalP"/>
    </source>
</evidence>
<gene>
    <name evidence="11" type="ORF">H2201_007393</name>
</gene>
<keyword evidence="9" id="KW-0732">Signal</keyword>
<comment type="caution">
    <text evidence="11">The sequence shown here is derived from an EMBL/GenBank/DDBJ whole genome shotgun (WGS) entry which is preliminary data.</text>
</comment>
<evidence type="ECO:0000256" key="8">
    <source>
        <dbReference type="SAM" id="Phobius"/>
    </source>
</evidence>
<dbReference type="PANTHER" id="PTHR47797:SF1">
    <property type="entry name" value="CYTOCHROME B561 DOMAIN-CONTAINING PROTEIN-RELATED"/>
    <property type="match status" value="1"/>
</dbReference>
<evidence type="ECO:0000256" key="2">
    <source>
        <dbReference type="ARBA" id="ARBA00022448"/>
    </source>
</evidence>
<evidence type="ECO:0000313" key="11">
    <source>
        <dbReference type="EMBL" id="KAJ9659368.1"/>
    </source>
</evidence>
<organism evidence="11 12">
    <name type="scientific">Coniosporium apollinis</name>
    <dbReference type="NCBI Taxonomy" id="61459"/>
    <lineage>
        <taxon>Eukaryota</taxon>
        <taxon>Fungi</taxon>
        <taxon>Dikarya</taxon>
        <taxon>Ascomycota</taxon>
        <taxon>Pezizomycotina</taxon>
        <taxon>Dothideomycetes</taxon>
        <taxon>Dothideomycetes incertae sedis</taxon>
        <taxon>Coniosporium</taxon>
    </lineage>
</organism>
<dbReference type="Proteomes" id="UP001172684">
    <property type="component" value="Unassembled WGS sequence"/>
</dbReference>
<protein>
    <recommendedName>
        <fullName evidence="10">Cytochrome b561 domain-containing protein</fullName>
    </recommendedName>
</protein>
<evidence type="ECO:0000256" key="6">
    <source>
        <dbReference type="ARBA" id="ARBA00023136"/>
    </source>
</evidence>
<feature type="transmembrane region" description="Helical" evidence="8">
    <location>
        <begin position="384"/>
        <end position="402"/>
    </location>
</feature>
<dbReference type="SMART" id="SM00665">
    <property type="entry name" value="B561"/>
    <property type="match status" value="1"/>
</dbReference>
<dbReference type="InterPro" id="IPR005018">
    <property type="entry name" value="DOMON_domain"/>
</dbReference>
<feature type="compositionally biased region" description="Acidic residues" evidence="7">
    <location>
        <begin position="270"/>
        <end position="282"/>
    </location>
</feature>
<feature type="signal peptide" evidence="9">
    <location>
        <begin position="1"/>
        <end position="18"/>
    </location>
</feature>
<proteinExistence type="predicted"/>
<keyword evidence="12" id="KW-1185">Reference proteome</keyword>
<feature type="region of interest" description="Disordered" evidence="7">
    <location>
        <begin position="475"/>
        <end position="509"/>
    </location>
</feature>